<feature type="transmembrane region" description="Helical" evidence="1">
    <location>
        <begin position="21"/>
        <end position="48"/>
    </location>
</feature>
<evidence type="ECO:0000313" key="2">
    <source>
        <dbReference type="EMBL" id="AGK45381.1"/>
    </source>
</evidence>
<evidence type="ECO:0000256" key="1">
    <source>
        <dbReference type="SAM" id="Phobius"/>
    </source>
</evidence>
<protein>
    <submittedName>
        <fullName evidence="2">Uncharacterized protein</fullName>
    </submittedName>
</protein>
<reference evidence="2" key="1">
    <citation type="submission" date="2012-12" db="EMBL/GenBank/DDBJ databases">
        <authorList>
            <person name="Pakala S."/>
            <person name="Fedorova N."/>
            <person name="Joardar V."/>
            <person name="Shabalina S."/>
            <person name="Hostetler J."/>
            <person name="Pakala S."/>
            <person name="Zafar N."/>
            <person name="Nierman W."/>
            <person name="Cubeta M."/>
        </authorList>
    </citation>
    <scope>NUCLEOTIDE SEQUENCE</scope>
    <source>
        <strain evidence="2">AG3 Rhs1AP</strain>
    </source>
</reference>
<name>N0A354_9AGAM</name>
<keyword evidence="1" id="KW-0472">Membrane</keyword>
<keyword evidence="2" id="KW-0496">Mitochondrion</keyword>
<organism evidence="2">
    <name type="scientific">Rhizoctonia solani</name>
    <dbReference type="NCBI Taxonomy" id="456999"/>
    <lineage>
        <taxon>Eukaryota</taxon>
        <taxon>Fungi</taxon>
        <taxon>Dikarya</taxon>
        <taxon>Basidiomycota</taxon>
        <taxon>Agaricomycotina</taxon>
        <taxon>Agaricomycetes</taxon>
        <taxon>Cantharellales</taxon>
        <taxon>Ceratobasidiaceae</taxon>
        <taxon>Rhizoctonia</taxon>
    </lineage>
</organism>
<dbReference type="RefSeq" id="YP_008082005.1">
    <property type="nucleotide sequence ID" value="NC_021436.1"/>
</dbReference>
<keyword evidence="1" id="KW-0812">Transmembrane</keyword>
<dbReference type="EMBL" id="KC352446">
    <property type="protein sequence ID" value="AGK45381.1"/>
    <property type="molecule type" value="Genomic_DNA"/>
</dbReference>
<reference evidence="2" key="2">
    <citation type="journal article" date="2014" name="FEMS Microbiol. Lett.">
        <title>Mobile elements and mitochondrial genome expansion in the soil fungus and potato pathogen Rhizoctonia solani AG-3.</title>
        <authorList>
            <person name="Losada L."/>
            <person name="Pakala S.B."/>
            <person name="Fedorova N.D."/>
            <person name="Joardar V."/>
            <person name="Shabalina S.A."/>
            <person name="Hostetler J."/>
            <person name="Pakala S.M."/>
            <person name="Zafar N."/>
            <person name="Thomas E."/>
            <person name="Rodriguez-Carres M."/>
            <person name="Dean R."/>
            <person name="Vilgalys R."/>
            <person name="Nierman W.C."/>
            <person name="Cubeta M.A."/>
        </authorList>
    </citation>
    <scope>NUCLEOTIDE SEQUENCE</scope>
    <source>
        <strain evidence="2">AG3 Rhs1AP</strain>
    </source>
</reference>
<accession>N0A354</accession>
<sequence>MIFCNIKNRASREKRLQGEKHYMSLIFIEDVIILSGHTSILLFCFYFYQKRNSENSQKWEKSQYPKWTKF</sequence>
<gene>
    <name evidence="2" type="ORF">RSOL_m00470</name>
</gene>
<dbReference type="AlphaFoldDB" id="N0A354"/>
<geneLocation type="mitochondrion" evidence="2"/>
<keyword evidence="1" id="KW-1133">Transmembrane helix</keyword>
<dbReference type="GeneID" id="16029490"/>
<proteinExistence type="predicted"/>